<evidence type="ECO:0000256" key="4">
    <source>
        <dbReference type="ARBA" id="ARBA00022801"/>
    </source>
</evidence>
<dbReference type="SUPFAM" id="SSF52129">
    <property type="entry name" value="Caspase-like"/>
    <property type="match status" value="1"/>
</dbReference>
<dbReference type="PROSITE" id="PS50208">
    <property type="entry name" value="CASPASE_P20"/>
    <property type="match status" value="1"/>
</dbReference>
<dbReference type="GO" id="GO:0006508">
    <property type="term" value="P:proteolysis"/>
    <property type="evidence" value="ECO:0007669"/>
    <property type="project" value="UniProtKB-KW"/>
</dbReference>
<dbReference type="InterPro" id="IPR015917">
    <property type="entry name" value="Pept_C14A"/>
</dbReference>
<protein>
    <recommendedName>
        <fullName evidence="5">Caspase family p20 domain-containing protein</fullName>
    </recommendedName>
</protein>
<gene>
    <name evidence="6" type="ORF">ONB1V03_LOCUS11650</name>
</gene>
<organism evidence="6">
    <name type="scientific">Oppiella nova</name>
    <dbReference type="NCBI Taxonomy" id="334625"/>
    <lineage>
        <taxon>Eukaryota</taxon>
        <taxon>Metazoa</taxon>
        <taxon>Ecdysozoa</taxon>
        <taxon>Arthropoda</taxon>
        <taxon>Chelicerata</taxon>
        <taxon>Arachnida</taxon>
        <taxon>Acari</taxon>
        <taxon>Acariformes</taxon>
        <taxon>Sarcoptiformes</taxon>
        <taxon>Oribatida</taxon>
        <taxon>Brachypylina</taxon>
        <taxon>Oppioidea</taxon>
        <taxon>Oppiidae</taxon>
        <taxon>Oppiella</taxon>
    </lineage>
</organism>
<dbReference type="AlphaFoldDB" id="A0A7R9QS08"/>
<dbReference type="Pfam" id="PF00656">
    <property type="entry name" value="Peptidase_C14"/>
    <property type="match status" value="1"/>
</dbReference>
<evidence type="ECO:0000256" key="3">
    <source>
        <dbReference type="ARBA" id="ARBA00022703"/>
    </source>
</evidence>
<dbReference type="GO" id="GO:0006915">
    <property type="term" value="P:apoptotic process"/>
    <property type="evidence" value="ECO:0007669"/>
    <property type="project" value="UniProtKB-KW"/>
</dbReference>
<evidence type="ECO:0000313" key="6">
    <source>
        <dbReference type="EMBL" id="CAD7655005.1"/>
    </source>
</evidence>
<keyword evidence="3" id="KW-0053">Apoptosis</keyword>
<dbReference type="InterPro" id="IPR011600">
    <property type="entry name" value="Pept_C14_caspase"/>
</dbReference>
<dbReference type="OrthoDB" id="6044770at2759"/>
<dbReference type="Proteomes" id="UP000728032">
    <property type="component" value="Unassembled WGS sequence"/>
</dbReference>
<keyword evidence="7" id="KW-1185">Reference proteome</keyword>
<evidence type="ECO:0000313" key="7">
    <source>
        <dbReference type="Proteomes" id="UP000728032"/>
    </source>
</evidence>
<keyword evidence="4" id="KW-0378">Hydrolase</keyword>
<dbReference type="InterPro" id="IPR029030">
    <property type="entry name" value="Caspase-like_dom_sf"/>
</dbReference>
<dbReference type="Gene3D" id="3.40.50.1460">
    <property type="match status" value="1"/>
</dbReference>
<evidence type="ECO:0000256" key="2">
    <source>
        <dbReference type="ARBA" id="ARBA00022670"/>
    </source>
</evidence>
<dbReference type="SMART" id="SM00115">
    <property type="entry name" value="CASc"/>
    <property type="match status" value="1"/>
</dbReference>
<feature type="domain" description="Caspase family p20" evidence="5">
    <location>
        <begin position="105"/>
        <end position="201"/>
    </location>
</feature>
<dbReference type="EMBL" id="CAJPVJ010008846">
    <property type="protein sequence ID" value="CAG2172192.1"/>
    <property type="molecule type" value="Genomic_DNA"/>
</dbReference>
<dbReference type="InterPro" id="IPR001309">
    <property type="entry name" value="Pept_C14_p20"/>
</dbReference>
<evidence type="ECO:0000256" key="1">
    <source>
        <dbReference type="ARBA" id="ARBA00010134"/>
    </source>
</evidence>
<evidence type="ECO:0000259" key="5">
    <source>
        <dbReference type="PROSITE" id="PS50208"/>
    </source>
</evidence>
<dbReference type="InterPro" id="IPR002398">
    <property type="entry name" value="Pept_C14"/>
</dbReference>
<name>A0A7R9QS08_9ACAR</name>
<dbReference type="EMBL" id="OC923671">
    <property type="protein sequence ID" value="CAD7655005.1"/>
    <property type="molecule type" value="Genomic_DNA"/>
</dbReference>
<accession>A0A7R9QS08</accession>
<comment type="similarity">
    <text evidence="1">Belongs to the peptidase C14A family.</text>
</comment>
<proteinExistence type="inferred from homology"/>
<sequence length="296" mass="34595">MDKPEEIASSDQNAKKLFIFTEFNRDRNACNELVDILTKCDQEHAAKELEQYNQSTTPIVYSSDVEIKVKNADTLRSGGSRLFVMSGNPRGRALVFLQLDELKKEADRFDHIFQQLYFSVDIYVNYSCDQILDTLKKTSQQEFKMDALIVMFIGHGHNGIIQGSGHGQDEIHIKTLVDQFDERNCRYYITKPKIFLFSCCQTIDIQDVRHSAEWEWMDDTTRTYIFHAWAQVRPLTTLYLRLQVFSHCIANYACDYNLTQIFNKTCEELNQADIPERPELKMKTVFRDLYFNPGLF</sequence>
<dbReference type="PANTHER" id="PTHR47901">
    <property type="entry name" value="CASPASE RECRUITMENT DOMAIN-CONTAINING PROTEIN 18"/>
    <property type="match status" value="1"/>
</dbReference>
<dbReference type="PANTHER" id="PTHR47901:SF8">
    <property type="entry name" value="CASPASE-3"/>
    <property type="match status" value="1"/>
</dbReference>
<reference evidence="6" key="1">
    <citation type="submission" date="2020-11" db="EMBL/GenBank/DDBJ databases">
        <authorList>
            <person name="Tran Van P."/>
        </authorList>
    </citation>
    <scope>NUCLEOTIDE SEQUENCE</scope>
</reference>
<keyword evidence="2" id="KW-0645">Protease</keyword>
<dbReference type="GO" id="GO:0004197">
    <property type="term" value="F:cysteine-type endopeptidase activity"/>
    <property type="evidence" value="ECO:0007669"/>
    <property type="project" value="InterPro"/>
</dbReference>